<evidence type="ECO:0000256" key="1">
    <source>
        <dbReference type="ARBA" id="ARBA00022741"/>
    </source>
</evidence>
<keyword evidence="3" id="KW-0346">Stress response</keyword>
<dbReference type="Pfam" id="PF00012">
    <property type="entry name" value="HSP70"/>
    <property type="match status" value="1"/>
</dbReference>
<name>A0A2K3NR66_TRIPR</name>
<gene>
    <name evidence="3" type="ORF">L195_g001975</name>
</gene>
<keyword evidence="2" id="KW-0067">ATP-binding</keyword>
<dbReference type="GO" id="GO:0140662">
    <property type="term" value="F:ATP-dependent protein folding chaperone"/>
    <property type="evidence" value="ECO:0007669"/>
    <property type="project" value="InterPro"/>
</dbReference>
<accession>A0A2K3NR66</accession>
<dbReference type="STRING" id="57577.A0A2K3NR66"/>
<sequence>MRRSTTAVELLGNFLAELKEMVETQMKRSIRNVVLTVPVSLSRLQINWIHCACVMAGLKVIRLMPQPTAVDLCKWKMPNKSLDRKYYWWRRLSSKYDPSSITGF</sequence>
<keyword evidence="1" id="KW-0547">Nucleotide-binding</keyword>
<dbReference type="InterPro" id="IPR013126">
    <property type="entry name" value="Hsp_70_fam"/>
</dbReference>
<reference evidence="3 4" key="1">
    <citation type="journal article" date="2014" name="Am. J. Bot.">
        <title>Genome assembly and annotation for red clover (Trifolium pratense; Fabaceae).</title>
        <authorList>
            <person name="Istvanek J."/>
            <person name="Jaros M."/>
            <person name="Krenek A."/>
            <person name="Repkova J."/>
        </authorList>
    </citation>
    <scope>NUCLEOTIDE SEQUENCE [LARGE SCALE GENOMIC DNA]</scope>
    <source>
        <strain evidence="4">cv. Tatra</strain>
        <tissue evidence="3">Young leaves</tissue>
    </source>
</reference>
<dbReference type="Proteomes" id="UP000236291">
    <property type="component" value="Unassembled WGS sequence"/>
</dbReference>
<comment type="caution">
    <text evidence="3">The sequence shown here is derived from an EMBL/GenBank/DDBJ whole genome shotgun (WGS) entry which is preliminary data.</text>
</comment>
<evidence type="ECO:0000313" key="3">
    <source>
        <dbReference type="EMBL" id="PNY05523.1"/>
    </source>
</evidence>
<protein>
    <submittedName>
        <fullName evidence="3">Heat shock protein 70 kDa</fullName>
    </submittedName>
</protein>
<evidence type="ECO:0000256" key="2">
    <source>
        <dbReference type="ARBA" id="ARBA00022840"/>
    </source>
</evidence>
<dbReference type="SUPFAM" id="SSF53067">
    <property type="entry name" value="Actin-like ATPase domain"/>
    <property type="match status" value="1"/>
</dbReference>
<dbReference type="InterPro" id="IPR043129">
    <property type="entry name" value="ATPase_NBD"/>
</dbReference>
<proteinExistence type="predicted"/>
<dbReference type="AlphaFoldDB" id="A0A2K3NR66"/>
<dbReference type="GO" id="GO:0005524">
    <property type="term" value="F:ATP binding"/>
    <property type="evidence" value="ECO:0007669"/>
    <property type="project" value="UniProtKB-KW"/>
</dbReference>
<evidence type="ECO:0000313" key="4">
    <source>
        <dbReference type="Proteomes" id="UP000236291"/>
    </source>
</evidence>
<organism evidence="3 4">
    <name type="scientific">Trifolium pratense</name>
    <name type="common">Red clover</name>
    <dbReference type="NCBI Taxonomy" id="57577"/>
    <lineage>
        <taxon>Eukaryota</taxon>
        <taxon>Viridiplantae</taxon>
        <taxon>Streptophyta</taxon>
        <taxon>Embryophyta</taxon>
        <taxon>Tracheophyta</taxon>
        <taxon>Spermatophyta</taxon>
        <taxon>Magnoliopsida</taxon>
        <taxon>eudicotyledons</taxon>
        <taxon>Gunneridae</taxon>
        <taxon>Pentapetalae</taxon>
        <taxon>rosids</taxon>
        <taxon>fabids</taxon>
        <taxon>Fabales</taxon>
        <taxon>Fabaceae</taxon>
        <taxon>Papilionoideae</taxon>
        <taxon>50 kb inversion clade</taxon>
        <taxon>NPAAA clade</taxon>
        <taxon>Hologalegina</taxon>
        <taxon>IRL clade</taxon>
        <taxon>Trifolieae</taxon>
        <taxon>Trifolium</taxon>
    </lineage>
</organism>
<dbReference type="EMBL" id="ASHM01000843">
    <property type="protein sequence ID" value="PNY05523.1"/>
    <property type="molecule type" value="Genomic_DNA"/>
</dbReference>
<reference evidence="3 4" key="2">
    <citation type="journal article" date="2017" name="Front. Plant Sci.">
        <title>Gene Classification and Mining of Molecular Markers Useful in Red Clover (Trifolium pratense) Breeding.</title>
        <authorList>
            <person name="Istvanek J."/>
            <person name="Dluhosova J."/>
            <person name="Dluhos P."/>
            <person name="Patkova L."/>
            <person name="Nedelnik J."/>
            <person name="Repkova J."/>
        </authorList>
    </citation>
    <scope>NUCLEOTIDE SEQUENCE [LARGE SCALE GENOMIC DNA]</scope>
    <source>
        <strain evidence="4">cv. Tatra</strain>
        <tissue evidence="3">Young leaves</tissue>
    </source>
</reference>
<dbReference type="Gene3D" id="3.30.420.40">
    <property type="match status" value="1"/>
</dbReference>